<evidence type="ECO:0000256" key="2">
    <source>
        <dbReference type="PROSITE-ProRule" id="PRU00335"/>
    </source>
</evidence>
<feature type="DNA-binding region" description="H-T-H motif" evidence="2">
    <location>
        <begin position="32"/>
        <end position="51"/>
    </location>
</feature>
<dbReference type="Gene3D" id="1.10.357.10">
    <property type="entry name" value="Tetracycline Repressor, domain 2"/>
    <property type="match status" value="1"/>
</dbReference>
<keyword evidence="5" id="KW-1185">Reference proteome</keyword>
<dbReference type="InterPro" id="IPR009057">
    <property type="entry name" value="Homeodomain-like_sf"/>
</dbReference>
<dbReference type="RefSeq" id="WP_252444767.1">
    <property type="nucleotide sequence ID" value="NZ_JAGSOV010000070.1"/>
</dbReference>
<evidence type="ECO:0000256" key="1">
    <source>
        <dbReference type="ARBA" id="ARBA00023125"/>
    </source>
</evidence>
<dbReference type="PROSITE" id="PS50977">
    <property type="entry name" value="HTH_TETR_2"/>
    <property type="match status" value="1"/>
</dbReference>
<evidence type="ECO:0000259" key="3">
    <source>
        <dbReference type="PROSITE" id="PS50977"/>
    </source>
</evidence>
<organism evidence="4 5">
    <name type="scientific">Pseudonocardia humida</name>
    <dbReference type="NCBI Taxonomy" id="2800819"/>
    <lineage>
        <taxon>Bacteria</taxon>
        <taxon>Bacillati</taxon>
        <taxon>Actinomycetota</taxon>
        <taxon>Actinomycetes</taxon>
        <taxon>Pseudonocardiales</taxon>
        <taxon>Pseudonocardiaceae</taxon>
        <taxon>Pseudonocardia</taxon>
    </lineage>
</organism>
<gene>
    <name evidence="4" type="ORF">KDL28_32375</name>
</gene>
<protein>
    <submittedName>
        <fullName evidence="4">TetR/AcrR family transcriptional regulator</fullName>
    </submittedName>
</protein>
<keyword evidence="1 2" id="KW-0238">DNA-binding</keyword>
<accession>A0ABT1AAD2</accession>
<comment type="caution">
    <text evidence="4">The sequence shown here is derived from an EMBL/GenBank/DDBJ whole genome shotgun (WGS) entry which is preliminary data.</text>
</comment>
<name>A0ABT1AAD2_9PSEU</name>
<dbReference type="Proteomes" id="UP001165283">
    <property type="component" value="Unassembled WGS sequence"/>
</dbReference>
<sequence length="198" mass="21579">MSAGDLARPTRRTELLELAYRYVLEHGLSDLSLRPLATAVGSSPRVLLYLFGSKDRLITALLARARADELRLLALARRPAATPAVGLDVVVEDIWDLLVSADQRPLLALWVEGCARSLRNPGPIGRWCRGPFETVDDWLSLLADGQPPAVRGTEDGRAERVLALAVLRGALIDMLLTGDVERTTAAVRRHCTALRGAQ</sequence>
<evidence type="ECO:0000313" key="4">
    <source>
        <dbReference type="EMBL" id="MCO1659774.1"/>
    </source>
</evidence>
<proteinExistence type="predicted"/>
<dbReference type="EMBL" id="JAGSOV010000070">
    <property type="protein sequence ID" value="MCO1659774.1"/>
    <property type="molecule type" value="Genomic_DNA"/>
</dbReference>
<evidence type="ECO:0000313" key="5">
    <source>
        <dbReference type="Proteomes" id="UP001165283"/>
    </source>
</evidence>
<dbReference type="InterPro" id="IPR001647">
    <property type="entry name" value="HTH_TetR"/>
</dbReference>
<dbReference type="SUPFAM" id="SSF46689">
    <property type="entry name" value="Homeodomain-like"/>
    <property type="match status" value="1"/>
</dbReference>
<feature type="domain" description="HTH tetR-type" evidence="3">
    <location>
        <begin position="9"/>
        <end position="69"/>
    </location>
</feature>
<reference evidence="4" key="1">
    <citation type="submission" date="2021-04" db="EMBL/GenBank/DDBJ databases">
        <title>Pseudonocardia sp. nov., isolated from sandy soil of mangrove forest.</title>
        <authorList>
            <person name="Zan Z."/>
            <person name="Huang R."/>
            <person name="Liu W."/>
        </authorList>
    </citation>
    <scope>NUCLEOTIDE SEQUENCE</scope>
    <source>
        <strain evidence="4">S2-4</strain>
    </source>
</reference>